<dbReference type="InterPro" id="IPR025944">
    <property type="entry name" value="Sigma_54_int_dom_CS"/>
</dbReference>
<dbReference type="Gene3D" id="1.10.10.60">
    <property type="entry name" value="Homeodomain-like"/>
    <property type="match status" value="1"/>
</dbReference>
<evidence type="ECO:0000256" key="4">
    <source>
        <dbReference type="ARBA" id="ARBA00023163"/>
    </source>
</evidence>
<dbReference type="Pfam" id="PF02954">
    <property type="entry name" value="HTH_8"/>
    <property type="match status" value="1"/>
</dbReference>
<dbReference type="InterPro" id="IPR025662">
    <property type="entry name" value="Sigma_54_int_dom_ATP-bd_1"/>
</dbReference>
<accession>A0A2T0LES7</accession>
<dbReference type="CDD" id="cd00009">
    <property type="entry name" value="AAA"/>
    <property type="match status" value="1"/>
</dbReference>
<dbReference type="Pfam" id="PF00072">
    <property type="entry name" value="Response_reg"/>
    <property type="match status" value="1"/>
</dbReference>
<dbReference type="Proteomes" id="UP000237797">
    <property type="component" value="Unassembled WGS sequence"/>
</dbReference>
<dbReference type="Gene3D" id="3.40.50.300">
    <property type="entry name" value="P-loop containing nucleotide triphosphate hydrolases"/>
    <property type="match status" value="1"/>
</dbReference>
<dbReference type="PANTHER" id="PTHR32071">
    <property type="entry name" value="TRANSCRIPTIONAL REGULATORY PROTEIN"/>
    <property type="match status" value="1"/>
</dbReference>
<feature type="modified residue" description="4-aspartylphosphate" evidence="5">
    <location>
        <position position="52"/>
    </location>
</feature>
<evidence type="ECO:0000256" key="1">
    <source>
        <dbReference type="ARBA" id="ARBA00022741"/>
    </source>
</evidence>
<dbReference type="PROSITE" id="PS00675">
    <property type="entry name" value="SIGMA54_INTERACT_1"/>
    <property type="match status" value="1"/>
</dbReference>
<feature type="domain" description="Response regulatory" evidence="7">
    <location>
        <begin position="3"/>
        <end position="117"/>
    </location>
</feature>
<evidence type="ECO:0000259" key="7">
    <source>
        <dbReference type="PROSITE" id="PS50110"/>
    </source>
</evidence>
<dbReference type="EMBL" id="PVNE01000012">
    <property type="protein sequence ID" value="PRX40603.1"/>
    <property type="molecule type" value="Genomic_DNA"/>
</dbReference>
<organism evidence="8 9">
    <name type="scientific">Planifilum fimeticola</name>
    <dbReference type="NCBI Taxonomy" id="201975"/>
    <lineage>
        <taxon>Bacteria</taxon>
        <taxon>Bacillati</taxon>
        <taxon>Bacillota</taxon>
        <taxon>Bacilli</taxon>
        <taxon>Bacillales</taxon>
        <taxon>Thermoactinomycetaceae</taxon>
        <taxon>Planifilum</taxon>
    </lineage>
</organism>
<evidence type="ECO:0000259" key="6">
    <source>
        <dbReference type="PROSITE" id="PS50045"/>
    </source>
</evidence>
<proteinExistence type="predicted"/>
<dbReference type="InterPro" id="IPR058031">
    <property type="entry name" value="AAA_lid_NorR"/>
</dbReference>
<keyword evidence="3" id="KW-0805">Transcription regulation</keyword>
<protein>
    <submittedName>
        <fullName evidence="8">Two-component system NtrC family response regulator/two-component system response regulator HydG/two-component system response regulator AtoC</fullName>
    </submittedName>
</protein>
<dbReference type="AlphaFoldDB" id="A0A2T0LES7"/>
<dbReference type="PROSITE" id="PS50045">
    <property type="entry name" value="SIGMA54_INTERACT_4"/>
    <property type="match status" value="1"/>
</dbReference>
<dbReference type="Gene3D" id="3.40.50.2300">
    <property type="match status" value="1"/>
</dbReference>
<dbReference type="PROSITE" id="PS50110">
    <property type="entry name" value="RESPONSE_REGULATORY"/>
    <property type="match status" value="1"/>
</dbReference>
<keyword evidence="1" id="KW-0547">Nucleotide-binding</keyword>
<dbReference type="FunFam" id="3.40.50.300:FF:000006">
    <property type="entry name" value="DNA-binding transcriptional regulator NtrC"/>
    <property type="match status" value="1"/>
</dbReference>
<dbReference type="GO" id="GO:0043565">
    <property type="term" value="F:sequence-specific DNA binding"/>
    <property type="evidence" value="ECO:0007669"/>
    <property type="project" value="InterPro"/>
</dbReference>
<keyword evidence="9" id="KW-1185">Reference proteome</keyword>
<evidence type="ECO:0000313" key="8">
    <source>
        <dbReference type="EMBL" id="PRX40603.1"/>
    </source>
</evidence>
<dbReference type="GO" id="GO:0000160">
    <property type="term" value="P:phosphorelay signal transduction system"/>
    <property type="evidence" value="ECO:0007669"/>
    <property type="project" value="InterPro"/>
</dbReference>
<dbReference type="InterPro" id="IPR027417">
    <property type="entry name" value="P-loop_NTPase"/>
</dbReference>
<reference evidence="8 9" key="1">
    <citation type="submission" date="2018-03" db="EMBL/GenBank/DDBJ databases">
        <title>Genomic Encyclopedia of Archaeal and Bacterial Type Strains, Phase II (KMG-II): from individual species to whole genera.</title>
        <authorList>
            <person name="Goeker M."/>
        </authorList>
    </citation>
    <scope>NUCLEOTIDE SEQUENCE [LARGE SCALE GENOMIC DNA]</scope>
    <source>
        <strain evidence="8 9">DSM 44946</strain>
    </source>
</reference>
<dbReference type="Gene3D" id="1.10.8.60">
    <property type="match status" value="1"/>
</dbReference>
<dbReference type="GO" id="GO:0005524">
    <property type="term" value="F:ATP binding"/>
    <property type="evidence" value="ECO:0007669"/>
    <property type="project" value="UniProtKB-KW"/>
</dbReference>
<evidence type="ECO:0000313" key="9">
    <source>
        <dbReference type="Proteomes" id="UP000237797"/>
    </source>
</evidence>
<evidence type="ECO:0000256" key="2">
    <source>
        <dbReference type="ARBA" id="ARBA00022840"/>
    </source>
</evidence>
<evidence type="ECO:0000256" key="5">
    <source>
        <dbReference type="PROSITE-ProRule" id="PRU00169"/>
    </source>
</evidence>
<dbReference type="Pfam" id="PF00158">
    <property type="entry name" value="Sigma54_activat"/>
    <property type="match status" value="1"/>
</dbReference>
<dbReference type="InterPro" id="IPR011006">
    <property type="entry name" value="CheY-like_superfamily"/>
</dbReference>
<dbReference type="OrthoDB" id="9771372at2"/>
<dbReference type="SMART" id="SM00448">
    <property type="entry name" value="REC"/>
    <property type="match status" value="1"/>
</dbReference>
<dbReference type="Pfam" id="PF25601">
    <property type="entry name" value="AAA_lid_14"/>
    <property type="match status" value="1"/>
</dbReference>
<dbReference type="PANTHER" id="PTHR32071:SF13">
    <property type="entry name" value="RESPONSE REGULATOR HSFA"/>
    <property type="match status" value="1"/>
</dbReference>
<dbReference type="InterPro" id="IPR002078">
    <property type="entry name" value="Sigma_54_int"/>
</dbReference>
<dbReference type="InterPro" id="IPR009057">
    <property type="entry name" value="Homeodomain-like_sf"/>
</dbReference>
<feature type="domain" description="Sigma-54 factor interaction" evidence="6">
    <location>
        <begin position="142"/>
        <end position="370"/>
    </location>
</feature>
<name>A0A2T0LES7_9BACL</name>
<dbReference type="InterPro" id="IPR001789">
    <property type="entry name" value="Sig_transdc_resp-reg_receiver"/>
</dbReference>
<keyword evidence="2" id="KW-0067">ATP-binding</keyword>
<dbReference type="InterPro" id="IPR002197">
    <property type="entry name" value="HTH_Fis"/>
</dbReference>
<dbReference type="SUPFAM" id="SSF52540">
    <property type="entry name" value="P-loop containing nucleoside triphosphate hydrolases"/>
    <property type="match status" value="1"/>
</dbReference>
<keyword evidence="4" id="KW-0804">Transcription</keyword>
<dbReference type="PRINTS" id="PR00819">
    <property type="entry name" value="CBXCFQXSUPER"/>
</dbReference>
<dbReference type="PROSITE" id="PS00688">
    <property type="entry name" value="SIGMA54_INTERACT_3"/>
    <property type="match status" value="1"/>
</dbReference>
<dbReference type="PRINTS" id="PR01590">
    <property type="entry name" value="HTHFIS"/>
</dbReference>
<dbReference type="InterPro" id="IPR000641">
    <property type="entry name" value="CbxX/CfxQ"/>
</dbReference>
<dbReference type="RefSeq" id="WP_106345205.1">
    <property type="nucleotide sequence ID" value="NZ_PVNE01000012.1"/>
</dbReference>
<comment type="caution">
    <text evidence="8">The sequence shown here is derived from an EMBL/GenBank/DDBJ whole genome shotgun (WGS) entry which is preliminary data.</text>
</comment>
<evidence type="ECO:0000256" key="3">
    <source>
        <dbReference type="ARBA" id="ARBA00023015"/>
    </source>
</evidence>
<dbReference type="InterPro" id="IPR003593">
    <property type="entry name" value="AAA+_ATPase"/>
</dbReference>
<dbReference type="SUPFAM" id="SSF46689">
    <property type="entry name" value="Homeodomain-like"/>
    <property type="match status" value="1"/>
</dbReference>
<dbReference type="CDD" id="cd00156">
    <property type="entry name" value="REC"/>
    <property type="match status" value="1"/>
</dbReference>
<dbReference type="SMART" id="SM00382">
    <property type="entry name" value="AAA"/>
    <property type="match status" value="1"/>
</dbReference>
<gene>
    <name evidence="8" type="ORF">CLV97_11281</name>
</gene>
<sequence length="453" mass="51811">MTSLLFVDDETKLLRILSSYFTKKGFVVHTASTGEEARSKLRDADARIIFLDLRLSDATGIELLQEFVPRYPNKLFVIMTAYSDVESAVTAMKAGAFDYVSKPAKMDELEIIIRRACEWLDMKQENRTLKEKISKMMQDQEMIGVSPAMKRVFRMVERAAETDATVLLEGESGTGKSRIARMIHRWSDRKNQPFVSVNCAALPEQLLESELFGYEKGAFTGAHAKRKGKFEAARNGTIFLDEIGEISLPLQAKLLQVVQEKSFMPLGSNQTVHVDVRIIAATNRDLKTMVEEGLFREDLYYRLNIIDIFIPPLRERKEDIPPLIEQFLDKQRAKYNKPFTLPPELIDRLVEYPWPGNVRELENAVERAVVLCRDEQLSIEDFPREIRHAKPDRPPSDIALDPTKSLPEQLESIEKKLILDALEQTGGQIAAAARLLSISRQRLMYKMNKYSIR</sequence>
<dbReference type="GO" id="GO:0006355">
    <property type="term" value="P:regulation of DNA-templated transcription"/>
    <property type="evidence" value="ECO:0007669"/>
    <property type="project" value="InterPro"/>
</dbReference>
<dbReference type="SUPFAM" id="SSF52172">
    <property type="entry name" value="CheY-like"/>
    <property type="match status" value="1"/>
</dbReference>
<keyword evidence="5" id="KW-0597">Phosphoprotein</keyword>